<sequence>MNIQDNAQKNTDYYKELKTVRKEIEKIYKQLSKDETFSEMIATFQEILNKNITFISSNLTKPIYKEFNPKITKILVLLIELLKTCTAYEEYEASDNEPKLETLISKLNESETYEHNLKIIDDNIKEIEETYKGIIRHILIFTYCKTLFEKNSETSVDKAKIKSITDQLNTTSSPEEKKAIEAKLAETKIEIDKDKYKRTLNHIQLSSFEIFDYVDKRYTELTELETEDDSKAKPKKKDEGKKEKEQAVSDFIEQFKQDIYYRFINITNARSDDPEMRQNDIRNEKIDLDLRRKLLDNLKEDLDKQLNTLNNIVKFLVDSNKQEYTKEITNIQKSFKDYSKEKEYKDNILSIVVNEEGDVKNSIKKTESELEVLEKKIKLQEMELERDRAERKRNDGGYGRPKKMFGGERKPKKYYEDKYKPINVLIEAIDDLIKQIAKTEGKEDGDKDPFSKKYGMFGDAEDDVPSIYNTIWHDYKKEMNKIKSKGVTLDSLKQDNRLYERFKMNELDPQDVLKITFQDKVIFICIVLIIRTFAMVLIELLIEYNFVSTLSRGIIVYSVLYVLLLLTSVLIINYDSYKLRILVNYLNVHINSSNIFFHVLLFALFIGLILIIINDREGDNNLKGVDNIFNYTYVYKYIYEIAEKSKPTSDLLLTQKEKVKLQYRMDIITMIIFIFSSLLILIM</sequence>
<name>A0A6C0LMJ0_9ZZZZ</name>
<feature type="transmembrane region" description="Helical" evidence="3">
    <location>
        <begin position="594"/>
        <end position="613"/>
    </location>
</feature>
<keyword evidence="1" id="KW-0175">Coiled coil</keyword>
<feature type="coiled-coil region" evidence="1">
    <location>
        <begin position="292"/>
        <end position="392"/>
    </location>
</feature>
<keyword evidence="3" id="KW-1133">Transmembrane helix</keyword>
<evidence type="ECO:0000313" key="4">
    <source>
        <dbReference type="EMBL" id="QHU31215.1"/>
    </source>
</evidence>
<evidence type="ECO:0000256" key="2">
    <source>
        <dbReference type="SAM" id="MobiDB-lite"/>
    </source>
</evidence>
<proteinExistence type="predicted"/>
<feature type="transmembrane region" description="Helical" evidence="3">
    <location>
        <begin position="663"/>
        <end position="682"/>
    </location>
</feature>
<feature type="transmembrane region" description="Helical" evidence="3">
    <location>
        <begin position="554"/>
        <end position="574"/>
    </location>
</feature>
<keyword evidence="3" id="KW-0812">Transmembrane</keyword>
<feature type="transmembrane region" description="Helical" evidence="3">
    <location>
        <begin position="521"/>
        <end position="542"/>
    </location>
</feature>
<reference evidence="4" key="1">
    <citation type="journal article" date="2020" name="Nature">
        <title>Giant virus diversity and host interactions through global metagenomics.</title>
        <authorList>
            <person name="Schulz F."/>
            <person name="Roux S."/>
            <person name="Paez-Espino D."/>
            <person name="Jungbluth S."/>
            <person name="Walsh D.A."/>
            <person name="Denef V.J."/>
            <person name="McMahon K.D."/>
            <person name="Konstantinidis K.T."/>
            <person name="Eloe-Fadrosh E.A."/>
            <person name="Kyrpides N.C."/>
            <person name="Woyke T."/>
        </authorList>
    </citation>
    <scope>NUCLEOTIDE SEQUENCE</scope>
    <source>
        <strain evidence="4">GVMAG-M-3300027963-21</strain>
    </source>
</reference>
<keyword evidence="3" id="KW-0472">Membrane</keyword>
<evidence type="ECO:0000256" key="3">
    <source>
        <dbReference type="SAM" id="Phobius"/>
    </source>
</evidence>
<accession>A0A6C0LMJ0</accession>
<protein>
    <submittedName>
        <fullName evidence="4">Uncharacterized protein</fullName>
    </submittedName>
</protein>
<evidence type="ECO:0000256" key="1">
    <source>
        <dbReference type="SAM" id="Coils"/>
    </source>
</evidence>
<dbReference type="AlphaFoldDB" id="A0A6C0LMJ0"/>
<organism evidence="4">
    <name type="scientific">viral metagenome</name>
    <dbReference type="NCBI Taxonomy" id="1070528"/>
    <lineage>
        <taxon>unclassified sequences</taxon>
        <taxon>metagenomes</taxon>
        <taxon>organismal metagenomes</taxon>
    </lineage>
</organism>
<feature type="compositionally biased region" description="Basic and acidic residues" evidence="2">
    <location>
        <begin position="229"/>
        <end position="244"/>
    </location>
</feature>
<dbReference type="EMBL" id="MN740525">
    <property type="protein sequence ID" value="QHU31215.1"/>
    <property type="molecule type" value="Genomic_DNA"/>
</dbReference>
<feature type="region of interest" description="Disordered" evidence="2">
    <location>
        <begin position="224"/>
        <end position="244"/>
    </location>
</feature>